<dbReference type="SUPFAM" id="SSF46689">
    <property type="entry name" value="Homeodomain-like"/>
    <property type="match status" value="1"/>
</dbReference>
<dbReference type="OrthoDB" id="5582699at2"/>
<dbReference type="Gene3D" id="1.10.10.60">
    <property type="entry name" value="Homeodomain-like"/>
    <property type="match status" value="1"/>
</dbReference>
<evidence type="ECO:0000313" key="5">
    <source>
        <dbReference type="EMBL" id="RZU48061.1"/>
    </source>
</evidence>
<keyword evidence="1" id="KW-0805">Transcription regulation</keyword>
<dbReference type="Proteomes" id="UP000292423">
    <property type="component" value="Unassembled WGS sequence"/>
</dbReference>
<comment type="caution">
    <text evidence="5">The sequence shown here is derived from an EMBL/GenBank/DDBJ whole genome shotgun (WGS) entry which is preliminary data.</text>
</comment>
<keyword evidence="2" id="KW-0238">DNA-binding</keyword>
<dbReference type="SMART" id="SM00342">
    <property type="entry name" value="HTH_ARAC"/>
    <property type="match status" value="1"/>
</dbReference>
<accession>A0A4Q7ZD18</accession>
<gene>
    <name evidence="5" type="ORF">EV700_1033</name>
</gene>
<dbReference type="RefSeq" id="WP_130411349.1">
    <property type="nucleotide sequence ID" value="NZ_SHKX01000010.1"/>
</dbReference>
<reference evidence="5 6" key="1">
    <citation type="submission" date="2019-02" db="EMBL/GenBank/DDBJ databases">
        <title>Genomic Encyclopedia of Type Strains, Phase IV (KMG-IV): sequencing the most valuable type-strain genomes for metagenomic binning, comparative biology and taxonomic classification.</title>
        <authorList>
            <person name="Goeker M."/>
        </authorList>
    </citation>
    <scope>NUCLEOTIDE SEQUENCE [LARGE SCALE GENOMIC DNA]</scope>
    <source>
        <strain evidence="5 6">DSM 105135</strain>
    </source>
</reference>
<evidence type="ECO:0000256" key="1">
    <source>
        <dbReference type="ARBA" id="ARBA00023015"/>
    </source>
</evidence>
<dbReference type="InterPro" id="IPR018060">
    <property type="entry name" value="HTH_AraC"/>
</dbReference>
<protein>
    <submittedName>
        <fullName evidence="5">AraC family transcriptional regulator</fullName>
    </submittedName>
</protein>
<keyword evidence="3" id="KW-0804">Transcription</keyword>
<dbReference type="InterPro" id="IPR032687">
    <property type="entry name" value="AraC-type_N"/>
</dbReference>
<dbReference type="PRINTS" id="PR00032">
    <property type="entry name" value="HTHARAC"/>
</dbReference>
<dbReference type="GO" id="GO:0000976">
    <property type="term" value="F:transcription cis-regulatory region binding"/>
    <property type="evidence" value="ECO:0007669"/>
    <property type="project" value="TreeGrafter"/>
</dbReference>
<name>A0A4Q7ZD18_9GAMM</name>
<organism evidence="5 6">
    <name type="scientific">Fluviicoccus keumensis</name>
    <dbReference type="NCBI Taxonomy" id="1435465"/>
    <lineage>
        <taxon>Bacteria</taxon>
        <taxon>Pseudomonadati</taxon>
        <taxon>Pseudomonadota</taxon>
        <taxon>Gammaproteobacteria</taxon>
        <taxon>Moraxellales</taxon>
        <taxon>Moraxellaceae</taxon>
        <taxon>Fluviicoccus</taxon>
    </lineage>
</organism>
<proteinExistence type="predicted"/>
<keyword evidence="6" id="KW-1185">Reference proteome</keyword>
<dbReference type="EMBL" id="SHKX01000010">
    <property type="protein sequence ID" value="RZU48061.1"/>
    <property type="molecule type" value="Genomic_DNA"/>
</dbReference>
<evidence type="ECO:0000256" key="2">
    <source>
        <dbReference type="ARBA" id="ARBA00023125"/>
    </source>
</evidence>
<dbReference type="PANTHER" id="PTHR47894:SF1">
    <property type="entry name" value="HTH-TYPE TRANSCRIPTIONAL REGULATOR VQSM"/>
    <property type="match status" value="1"/>
</dbReference>
<dbReference type="Pfam" id="PF12833">
    <property type="entry name" value="HTH_18"/>
    <property type="match status" value="1"/>
</dbReference>
<dbReference type="InterPro" id="IPR020449">
    <property type="entry name" value="Tscrpt_reg_AraC-type_HTH"/>
</dbReference>
<evidence type="ECO:0000259" key="4">
    <source>
        <dbReference type="PROSITE" id="PS01124"/>
    </source>
</evidence>
<dbReference type="GO" id="GO:0003700">
    <property type="term" value="F:DNA-binding transcription factor activity"/>
    <property type="evidence" value="ECO:0007669"/>
    <property type="project" value="InterPro"/>
</dbReference>
<evidence type="ECO:0000313" key="6">
    <source>
        <dbReference type="Proteomes" id="UP000292423"/>
    </source>
</evidence>
<dbReference type="PANTHER" id="PTHR47894">
    <property type="entry name" value="HTH-TYPE TRANSCRIPTIONAL REGULATOR GADX"/>
    <property type="match status" value="1"/>
</dbReference>
<evidence type="ECO:0000256" key="3">
    <source>
        <dbReference type="ARBA" id="ARBA00023163"/>
    </source>
</evidence>
<sequence>MKPDFDPSRPAVPIAYPRLLVEILVEQGIRRETLLEGTGIAADAFENPDNRLTPAQFLHLVLNAFYYGKNPALGYELGLRTPVTSHGFLGYGVMSCQTLREAIELASKFVRLRTILMTFRLYEDGDEAVVEANANYPVGPLRQFVFESLLLSLARAGTFISGTSLQDGEIHFDFPEPDYYAPRQHRLPPMRFNRSANQLRFPRHYLDQPLVMADPVAARLAVEQCEREMALLNEGTGDLPARLRALFGASDGSYPNLETAADKLFMSTRTLKRRLQQHGTTFQTLLDESRRRDAMRLLENSGLSVEQVATRLGYSDPANFTRAFRKWLGATPRQFREQARQRAANA</sequence>
<feature type="domain" description="HTH araC/xylS-type" evidence="4">
    <location>
        <begin position="256"/>
        <end position="338"/>
    </location>
</feature>
<dbReference type="GO" id="GO:0005829">
    <property type="term" value="C:cytosol"/>
    <property type="evidence" value="ECO:0007669"/>
    <property type="project" value="TreeGrafter"/>
</dbReference>
<dbReference type="InterPro" id="IPR009057">
    <property type="entry name" value="Homeodomain-like_sf"/>
</dbReference>
<dbReference type="Pfam" id="PF12625">
    <property type="entry name" value="Arabinose_bd"/>
    <property type="match status" value="1"/>
</dbReference>
<dbReference type="PROSITE" id="PS01124">
    <property type="entry name" value="HTH_ARAC_FAMILY_2"/>
    <property type="match status" value="1"/>
</dbReference>
<dbReference type="AlphaFoldDB" id="A0A4Q7ZD18"/>